<accession>A0A261G3E7</accession>
<proteinExistence type="inferred from homology"/>
<dbReference type="SMART" id="SM01130">
    <property type="entry name" value="DHDPS"/>
    <property type="match status" value="1"/>
</dbReference>
<keyword evidence="1 2" id="KW-0456">Lyase</keyword>
<dbReference type="PANTHER" id="PTHR42849:SF1">
    <property type="entry name" value="N-ACETYLNEURAMINATE LYASE"/>
    <property type="match status" value="1"/>
</dbReference>
<dbReference type="Proteomes" id="UP000216057">
    <property type="component" value="Unassembled WGS sequence"/>
</dbReference>
<reference evidence="6 8" key="2">
    <citation type="submission" date="2020-10" db="EMBL/GenBank/DDBJ databases">
        <title>Genome sequencing of Bifidobacterium eulemuris_DSMZ_100216.</title>
        <authorList>
            <person name="Kim J."/>
        </authorList>
    </citation>
    <scope>NUCLEOTIDE SEQUENCE [LARGE SCALE GENOMIC DNA]</scope>
    <source>
        <strain evidence="6 8">DSM 100216</strain>
    </source>
</reference>
<gene>
    <name evidence="6" type="ORF">BE0216_05700</name>
    <name evidence="5" type="ORF">BEUL_1849</name>
</gene>
<feature type="active site" description="Proton donor/acceptor" evidence="3">
    <location>
        <position position="131"/>
    </location>
</feature>
<dbReference type="PRINTS" id="PR00146">
    <property type="entry name" value="DHPICSNTHASE"/>
</dbReference>
<name>A0A261G3E7_9BIFI</name>
<dbReference type="EMBL" id="CP062938">
    <property type="protein sequence ID" value="QOL32015.1"/>
    <property type="molecule type" value="Genomic_DNA"/>
</dbReference>
<evidence type="ECO:0000313" key="5">
    <source>
        <dbReference type="EMBL" id="OZG65951.1"/>
    </source>
</evidence>
<dbReference type="EMBL" id="MWWZ01000010">
    <property type="protein sequence ID" value="OZG65951.1"/>
    <property type="molecule type" value="Genomic_DNA"/>
</dbReference>
<dbReference type="InterPro" id="IPR013785">
    <property type="entry name" value="Aldolase_TIM"/>
</dbReference>
<evidence type="ECO:0000313" key="6">
    <source>
        <dbReference type="EMBL" id="QOL32015.1"/>
    </source>
</evidence>
<dbReference type="PIRSF" id="PIRSF001365">
    <property type="entry name" value="DHDPS"/>
    <property type="match status" value="1"/>
</dbReference>
<dbReference type="OrthoDB" id="9778880at2"/>
<evidence type="ECO:0000256" key="2">
    <source>
        <dbReference type="PIRNR" id="PIRNR001365"/>
    </source>
</evidence>
<dbReference type="SUPFAM" id="SSF51569">
    <property type="entry name" value="Aldolase"/>
    <property type="match status" value="1"/>
</dbReference>
<evidence type="ECO:0000313" key="8">
    <source>
        <dbReference type="Proteomes" id="UP000593943"/>
    </source>
</evidence>
<dbReference type="KEGG" id="beu:BE0216_05700"/>
<keyword evidence="8" id="KW-1185">Reference proteome</keyword>
<dbReference type="GO" id="GO:0019262">
    <property type="term" value="P:N-acetylneuraminate catabolic process"/>
    <property type="evidence" value="ECO:0007669"/>
    <property type="project" value="TreeGrafter"/>
</dbReference>
<dbReference type="Pfam" id="PF00701">
    <property type="entry name" value="DHDPS"/>
    <property type="match status" value="1"/>
</dbReference>
<dbReference type="RefSeq" id="WP_094637371.1">
    <property type="nucleotide sequence ID" value="NZ_CP062938.1"/>
</dbReference>
<dbReference type="Proteomes" id="UP000593943">
    <property type="component" value="Chromosome"/>
</dbReference>
<dbReference type="PANTHER" id="PTHR42849">
    <property type="entry name" value="N-ACETYLNEURAMINATE LYASE"/>
    <property type="match status" value="1"/>
</dbReference>
<feature type="active site" description="Schiff-base intermediate with substrate" evidence="3">
    <location>
        <position position="161"/>
    </location>
</feature>
<organism evidence="5 7">
    <name type="scientific">Bifidobacterium eulemuris</name>
    <dbReference type="NCBI Taxonomy" id="1765219"/>
    <lineage>
        <taxon>Bacteria</taxon>
        <taxon>Bacillati</taxon>
        <taxon>Actinomycetota</taxon>
        <taxon>Actinomycetes</taxon>
        <taxon>Bifidobacteriales</taxon>
        <taxon>Bifidobacteriaceae</taxon>
        <taxon>Bifidobacterium</taxon>
    </lineage>
</organism>
<evidence type="ECO:0000256" key="4">
    <source>
        <dbReference type="PIRSR" id="PIRSR001365-2"/>
    </source>
</evidence>
<dbReference type="GO" id="GO:0008747">
    <property type="term" value="F:N-acetylneuraminate lyase activity"/>
    <property type="evidence" value="ECO:0007669"/>
    <property type="project" value="TreeGrafter"/>
</dbReference>
<dbReference type="InterPro" id="IPR002220">
    <property type="entry name" value="DapA-like"/>
</dbReference>
<sequence>MEGLYVAAIVPYDDNGAIDDELIRRLVERNLDEGAAGFFVEGSSGECFLLTPEERLHLFEVFAEYKDRCTLFAHVGSCGTDEAVRYATAAKQMGYQRVAATPPIYFGYSPAAVASYYDDIASAIGEGVYYYNIPMNTHRTLDFYDADTRAMFASGSIAGFKHTNLDLYEMDRLRAINPDLKIFGGFENLMVAFLAMGCDGFVGSTFNFTLPHFTAIMRAFESGDLDTARDLQIKANNLMEVIMREGLFPSIKHAMTARGFDVGEVRKPFLPLGAEAAARVDRAIADNLIG</sequence>
<evidence type="ECO:0000256" key="1">
    <source>
        <dbReference type="ARBA" id="ARBA00023239"/>
    </source>
</evidence>
<evidence type="ECO:0000256" key="3">
    <source>
        <dbReference type="PIRSR" id="PIRSR001365-1"/>
    </source>
</evidence>
<protein>
    <submittedName>
        <fullName evidence="6">Dihydrodipicolinate synthase family protein</fullName>
    </submittedName>
    <submittedName>
        <fullName evidence="5">N-acetylneuraminate lyase</fullName>
    </submittedName>
</protein>
<feature type="binding site" evidence="4">
    <location>
        <position position="202"/>
    </location>
    <ligand>
        <name>pyruvate</name>
        <dbReference type="ChEBI" id="CHEBI:15361"/>
    </ligand>
</feature>
<dbReference type="AlphaFoldDB" id="A0A261G3E7"/>
<evidence type="ECO:0000313" key="7">
    <source>
        <dbReference type="Proteomes" id="UP000216057"/>
    </source>
</evidence>
<comment type="similarity">
    <text evidence="2">Belongs to the DapA family.</text>
</comment>
<dbReference type="Gene3D" id="3.20.20.70">
    <property type="entry name" value="Aldolase class I"/>
    <property type="match status" value="1"/>
</dbReference>
<dbReference type="GO" id="GO:0005829">
    <property type="term" value="C:cytosol"/>
    <property type="evidence" value="ECO:0007669"/>
    <property type="project" value="TreeGrafter"/>
</dbReference>
<reference evidence="5 7" key="1">
    <citation type="journal article" date="2017" name="BMC Genomics">
        <title>Comparative genomic and phylogenomic analyses of the Bifidobacteriaceae family.</title>
        <authorList>
            <person name="Lugli G.A."/>
            <person name="Milani C."/>
            <person name="Turroni F."/>
            <person name="Duranti S."/>
            <person name="Mancabelli L."/>
            <person name="Mangifesta M."/>
            <person name="Ferrario C."/>
            <person name="Modesto M."/>
            <person name="Mattarelli P."/>
            <person name="Jiri K."/>
            <person name="van Sinderen D."/>
            <person name="Ventura M."/>
        </authorList>
    </citation>
    <scope>NUCLEOTIDE SEQUENCE [LARGE SCALE GENOMIC DNA]</scope>
    <source>
        <strain evidence="5 7">DSM 100216</strain>
    </source>
</reference>